<evidence type="ECO:0000256" key="4">
    <source>
        <dbReference type="ARBA" id="ARBA00022475"/>
    </source>
</evidence>
<evidence type="ECO:0000256" key="1">
    <source>
        <dbReference type="ARBA" id="ARBA00004651"/>
    </source>
</evidence>
<dbReference type="EMBL" id="SMLA01000013">
    <property type="protein sequence ID" value="TDD89172.1"/>
    <property type="molecule type" value="Genomic_DNA"/>
</dbReference>
<evidence type="ECO:0000259" key="12">
    <source>
        <dbReference type="PROSITE" id="PS50850"/>
    </source>
</evidence>
<keyword evidence="3" id="KW-0813">Transport</keyword>
<comment type="subcellular location">
    <subcellularLocation>
        <location evidence="1">Cell membrane</location>
        <topology evidence="1">Multi-pass membrane protein</topology>
    </subcellularLocation>
</comment>
<evidence type="ECO:0000256" key="3">
    <source>
        <dbReference type="ARBA" id="ARBA00022448"/>
    </source>
</evidence>
<comment type="function">
    <text evidence="9">May be a proton symporter involved in the uptake of osmolytes such as proline and glycine betaine.</text>
</comment>
<dbReference type="PROSITE" id="PS00216">
    <property type="entry name" value="SUGAR_TRANSPORT_1"/>
    <property type="match status" value="1"/>
</dbReference>
<evidence type="ECO:0000256" key="7">
    <source>
        <dbReference type="ARBA" id="ARBA00022989"/>
    </source>
</evidence>
<dbReference type="RefSeq" id="WP_132682895.1">
    <property type="nucleotide sequence ID" value="NZ_SMLA01000013.1"/>
</dbReference>
<evidence type="ECO:0000313" key="14">
    <source>
        <dbReference type="Proteomes" id="UP000294723"/>
    </source>
</evidence>
<dbReference type="Gene3D" id="1.20.1250.20">
    <property type="entry name" value="MFS general substrate transporter like domains"/>
    <property type="match status" value="2"/>
</dbReference>
<proteinExistence type="inferred from homology"/>
<dbReference type="InterPro" id="IPR011701">
    <property type="entry name" value="MFS"/>
</dbReference>
<feature type="transmembrane region" description="Helical" evidence="11">
    <location>
        <begin position="164"/>
        <end position="183"/>
    </location>
</feature>
<feature type="transmembrane region" description="Helical" evidence="11">
    <location>
        <begin position="21"/>
        <end position="44"/>
    </location>
</feature>
<dbReference type="Pfam" id="PF00083">
    <property type="entry name" value="Sugar_tr"/>
    <property type="match status" value="1"/>
</dbReference>
<dbReference type="PANTHER" id="PTHR43045">
    <property type="entry name" value="SHIKIMATE TRANSPORTER"/>
    <property type="match status" value="1"/>
</dbReference>
<name>A0A4R5BXV1_9PSEU</name>
<feature type="transmembrane region" description="Helical" evidence="11">
    <location>
        <begin position="280"/>
        <end position="299"/>
    </location>
</feature>
<dbReference type="InterPro" id="IPR036259">
    <property type="entry name" value="MFS_trans_sf"/>
</dbReference>
<evidence type="ECO:0000256" key="2">
    <source>
        <dbReference type="ARBA" id="ARBA00008240"/>
    </source>
</evidence>
<sequence length="445" mass="46766">MPNTIQAPPARSSAMARKVSAASFIGTTVEWYDFFLYGTASALVFNRLFFPQFSDLAGTIAAFGAFAAGFIARPIGGVLFGHFGDRIGRKSMLIYSLVGMGISTIAIGLLPTYAQVGVLAPILLVLCRLVQGFSVGGEWGGAVLMSVEHSAEHKRGLAGSWTQAGSPAGLILATLAFGAFSMLPEDAFMSWGWRVPFLLSAGLVIVGMFIRLNVIESPEFQEVKGTGARSKLPIVAAVRNHPLNILLAVGCCLAPFVNFYLFATFILTYGTSSLGLERPAVLSVVAIAAGLEVITIPLAAAMSDRIGRRKVFLTGAALFALFAYPFFLINESAASSWVLGVTAVVGLSLIHPLMYGPMATLFAEMFAPEVRYSAASLGYQLGAIAGGGFAPLILASLLATGAGAAVALPPYLIVVSVLTFICVFFATQPGRRSIGLEQNAEGSQK</sequence>
<feature type="transmembrane region" description="Helical" evidence="11">
    <location>
        <begin position="311"/>
        <end position="329"/>
    </location>
</feature>
<reference evidence="13 14" key="1">
    <citation type="submission" date="2019-03" db="EMBL/GenBank/DDBJ databases">
        <title>Draft genome sequences of novel Actinobacteria.</title>
        <authorList>
            <person name="Sahin N."/>
            <person name="Ay H."/>
            <person name="Saygin H."/>
        </authorList>
    </citation>
    <scope>NUCLEOTIDE SEQUENCE [LARGE SCALE GENOMIC DNA]</scope>
    <source>
        <strain evidence="13 14">5K548</strain>
    </source>
</reference>
<comment type="similarity">
    <text evidence="2">Belongs to the major facilitator superfamily. Metabolite:H+ Symporter (MHS) family (TC 2.A.1.6) family.</text>
</comment>
<dbReference type="InterPro" id="IPR005829">
    <property type="entry name" value="Sugar_transporter_CS"/>
</dbReference>
<feature type="transmembrane region" description="Helical" evidence="11">
    <location>
        <begin position="56"/>
        <end position="80"/>
    </location>
</feature>
<organism evidence="13 14">
    <name type="scientific">Saccharopolyspora karakumensis</name>
    <dbReference type="NCBI Taxonomy" id="2530386"/>
    <lineage>
        <taxon>Bacteria</taxon>
        <taxon>Bacillati</taxon>
        <taxon>Actinomycetota</taxon>
        <taxon>Actinomycetes</taxon>
        <taxon>Pseudonocardiales</taxon>
        <taxon>Pseudonocardiaceae</taxon>
        <taxon>Saccharopolyspora</taxon>
    </lineage>
</organism>
<evidence type="ECO:0000256" key="5">
    <source>
        <dbReference type="ARBA" id="ARBA00022692"/>
    </source>
</evidence>
<feature type="transmembrane region" description="Helical" evidence="11">
    <location>
        <begin position="92"/>
        <end position="113"/>
    </location>
</feature>
<comment type="caution">
    <text evidence="13">The sequence shown here is derived from an EMBL/GenBank/DDBJ whole genome shotgun (WGS) entry which is preliminary data.</text>
</comment>
<dbReference type="GO" id="GO:0015293">
    <property type="term" value="F:symporter activity"/>
    <property type="evidence" value="ECO:0007669"/>
    <property type="project" value="UniProtKB-KW"/>
</dbReference>
<feature type="transmembrane region" description="Helical" evidence="11">
    <location>
        <begin position="335"/>
        <end position="356"/>
    </location>
</feature>
<feature type="transmembrane region" description="Helical" evidence="11">
    <location>
        <begin position="195"/>
        <end position="214"/>
    </location>
</feature>
<dbReference type="PANTHER" id="PTHR43045:SF1">
    <property type="entry name" value="SHIKIMATE TRANSPORTER"/>
    <property type="match status" value="1"/>
</dbReference>
<evidence type="ECO:0000256" key="9">
    <source>
        <dbReference type="ARBA" id="ARBA00037295"/>
    </source>
</evidence>
<dbReference type="Proteomes" id="UP000294723">
    <property type="component" value="Unassembled WGS sequence"/>
</dbReference>
<dbReference type="AlphaFoldDB" id="A0A4R5BXV1"/>
<evidence type="ECO:0000256" key="10">
    <source>
        <dbReference type="ARBA" id="ARBA00039918"/>
    </source>
</evidence>
<keyword evidence="7 11" id="KW-1133">Transmembrane helix</keyword>
<dbReference type="FunFam" id="1.20.1250.20:FF:000001">
    <property type="entry name" value="Dicarboxylate MFS transporter"/>
    <property type="match status" value="1"/>
</dbReference>
<keyword evidence="8 11" id="KW-0472">Membrane</keyword>
<evidence type="ECO:0000313" key="13">
    <source>
        <dbReference type="EMBL" id="TDD89172.1"/>
    </source>
</evidence>
<dbReference type="PROSITE" id="PS50850">
    <property type="entry name" value="MFS"/>
    <property type="match status" value="1"/>
</dbReference>
<feature type="transmembrane region" description="Helical" evidence="11">
    <location>
        <begin position="377"/>
        <end position="399"/>
    </location>
</feature>
<keyword evidence="6" id="KW-0769">Symport</keyword>
<dbReference type="Pfam" id="PF07690">
    <property type="entry name" value="MFS_1"/>
    <property type="match status" value="1"/>
</dbReference>
<evidence type="ECO:0000256" key="11">
    <source>
        <dbReference type="SAM" id="Phobius"/>
    </source>
</evidence>
<accession>A0A4R5BXV1</accession>
<keyword evidence="5 11" id="KW-0812">Transmembrane</keyword>
<dbReference type="InterPro" id="IPR020846">
    <property type="entry name" value="MFS_dom"/>
</dbReference>
<dbReference type="SUPFAM" id="SSF103473">
    <property type="entry name" value="MFS general substrate transporter"/>
    <property type="match status" value="1"/>
</dbReference>
<feature type="transmembrane region" description="Helical" evidence="11">
    <location>
        <begin position="245"/>
        <end position="268"/>
    </location>
</feature>
<keyword evidence="14" id="KW-1185">Reference proteome</keyword>
<dbReference type="CDD" id="cd17369">
    <property type="entry name" value="MFS_ShiA_like"/>
    <property type="match status" value="1"/>
</dbReference>
<dbReference type="GO" id="GO:0005886">
    <property type="term" value="C:plasma membrane"/>
    <property type="evidence" value="ECO:0007669"/>
    <property type="project" value="UniProtKB-SubCell"/>
</dbReference>
<dbReference type="InterPro" id="IPR005828">
    <property type="entry name" value="MFS_sugar_transport-like"/>
</dbReference>
<gene>
    <name evidence="13" type="ORF">E1202_11690</name>
</gene>
<protein>
    <recommendedName>
        <fullName evidence="10">Putative proline/betaine transporter</fullName>
    </recommendedName>
</protein>
<feature type="transmembrane region" description="Helical" evidence="11">
    <location>
        <begin position="405"/>
        <end position="426"/>
    </location>
</feature>
<evidence type="ECO:0000256" key="6">
    <source>
        <dbReference type="ARBA" id="ARBA00022847"/>
    </source>
</evidence>
<evidence type="ECO:0000256" key="8">
    <source>
        <dbReference type="ARBA" id="ARBA00023136"/>
    </source>
</evidence>
<feature type="domain" description="Major facilitator superfamily (MFS) profile" evidence="12">
    <location>
        <begin position="19"/>
        <end position="431"/>
    </location>
</feature>
<keyword evidence="4" id="KW-1003">Cell membrane</keyword>